<keyword evidence="5 6" id="KW-0472">Membrane</keyword>
<proteinExistence type="predicted"/>
<evidence type="ECO:0000256" key="2">
    <source>
        <dbReference type="ARBA" id="ARBA00022475"/>
    </source>
</evidence>
<evidence type="ECO:0000256" key="5">
    <source>
        <dbReference type="ARBA" id="ARBA00023136"/>
    </source>
</evidence>
<keyword evidence="3 6" id="KW-0812">Transmembrane</keyword>
<evidence type="ECO:0000259" key="7">
    <source>
        <dbReference type="Pfam" id="PF00482"/>
    </source>
</evidence>
<protein>
    <submittedName>
        <fullName evidence="8">Type II secretion system F family protein</fullName>
    </submittedName>
</protein>
<keyword evidence="4 6" id="KW-1133">Transmembrane helix</keyword>
<evidence type="ECO:0000256" key="1">
    <source>
        <dbReference type="ARBA" id="ARBA00004651"/>
    </source>
</evidence>
<dbReference type="PANTHER" id="PTHR35007">
    <property type="entry name" value="INTEGRAL MEMBRANE PROTEIN-RELATED"/>
    <property type="match status" value="1"/>
</dbReference>
<feature type="domain" description="Type II secretion system protein GspF" evidence="7">
    <location>
        <begin position="113"/>
        <end position="235"/>
    </location>
</feature>
<keyword evidence="9" id="KW-1185">Reference proteome</keyword>
<evidence type="ECO:0000256" key="6">
    <source>
        <dbReference type="SAM" id="Phobius"/>
    </source>
</evidence>
<keyword evidence="2" id="KW-1003">Cell membrane</keyword>
<feature type="transmembrane region" description="Helical" evidence="6">
    <location>
        <begin position="214"/>
        <end position="243"/>
    </location>
</feature>
<evidence type="ECO:0000256" key="4">
    <source>
        <dbReference type="ARBA" id="ARBA00022989"/>
    </source>
</evidence>
<organism evidence="8 9">
    <name type="scientific">Nocardiopsis sediminis</name>
    <dbReference type="NCBI Taxonomy" id="1778267"/>
    <lineage>
        <taxon>Bacteria</taxon>
        <taxon>Bacillati</taxon>
        <taxon>Actinomycetota</taxon>
        <taxon>Actinomycetes</taxon>
        <taxon>Streptosporangiales</taxon>
        <taxon>Nocardiopsidaceae</taxon>
        <taxon>Nocardiopsis</taxon>
    </lineage>
</organism>
<name>A0ABV8FUU9_9ACTN</name>
<evidence type="ECO:0000256" key="3">
    <source>
        <dbReference type="ARBA" id="ARBA00022692"/>
    </source>
</evidence>
<gene>
    <name evidence="8" type="ORF">ACFOVU_28845</name>
</gene>
<evidence type="ECO:0000313" key="8">
    <source>
        <dbReference type="EMBL" id="MFC3999954.1"/>
    </source>
</evidence>
<dbReference type="Pfam" id="PF00482">
    <property type="entry name" value="T2SSF"/>
    <property type="match status" value="1"/>
</dbReference>
<dbReference type="InterPro" id="IPR018076">
    <property type="entry name" value="T2SS_GspF_dom"/>
</dbReference>
<dbReference type="RefSeq" id="WP_378538617.1">
    <property type="nucleotide sequence ID" value="NZ_JBHSBH010000022.1"/>
</dbReference>
<comment type="subcellular location">
    <subcellularLocation>
        <location evidence="1">Cell membrane</location>
        <topology evidence="1">Multi-pass membrane protein</topology>
    </subcellularLocation>
</comment>
<dbReference type="PANTHER" id="PTHR35007:SF3">
    <property type="entry name" value="POSSIBLE CONSERVED ALANINE RICH MEMBRANE PROTEIN"/>
    <property type="match status" value="1"/>
</dbReference>
<sequence length="249" mass="24869">MTVLDVGVIALGTAAAVLLSGSPRALVRTRLRSLLPGAAPPAARSLNSRAGRAVLWAVPMLPALTLALVAGPVAGALIGVPLAVAGWRRLARGASGPGERERARLVAELPMAVDLMAAGLRAGCTMPDTLAAVTQAVPGPLGALLGGVADQLRLGADPVSAWGRVAGPPDVTAVGRAVARAADSGAPVADLLHRQAAEIRAGARDRALARSQRLGVLVVVPLGVCFLPAFVLIGVVPLAAGLISGLMTP</sequence>
<feature type="transmembrane region" description="Helical" evidence="6">
    <location>
        <begin position="63"/>
        <end position="85"/>
    </location>
</feature>
<evidence type="ECO:0000313" key="9">
    <source>
        <dbReference type="Proteomes" id="UP001595847"/>
    </source>
</evidence>
<reference evidence="9" key="1">
    <citation type="journal article" date="2019" name="Int. J. Syst. Evol. Microbiol.">
        <title>The Global Catalogue of Microorganisms (GCM) 10K type strain sequencing project: providing services to taxonomists for standard genome sequencing and annotation.</title>
        <authorList>
            <consortium name="The Broad Institute Genomics Platform"/>
            <consortium name="The Broad Institute Genome Sequencing Center for Infectious Disease"/>
            <person name="Wu L."/>
            <person name="Ma J."/>
        </authorList>
    </citation>
    <scope>NUCLEOTIDE SEQUENCE [LARGE SCALE GENOMIC DNA]</scope>
    <source>
        <strain evidence="9">TBRC 1826</strain>
    </source>
</reference>
<comment type="caution">
    <text evidence="8">The sequence shown here is derived from an EMBL/GenBank/DDBJ whole genome shotgun (WGS) entry which is preliminary data.</text>
</comment>
<dbReference type="EMBL" id="JBHSBH010000022">
    <property type="protein sequence ID" value="MFC3999954.1"/>
    <property type="molecule type" value="Genomic_DNA"/>
</dbReference>
<accession>A0ABV8FUU9</accession>
<dbReference type="Proteomes" id="UP001595847">
    <property type="component" value="Unassembled WGS sequence"/>
</dbReference>